<keyword evidence="3" id="KW-1185">Reference proteome</keyword>
<keyword evidence="1" id="KW-1133">Transmembrane helix</keyword>
<evidence type="ECO:0000256" key="1">
    <source>
        <dbReference type="SAM" id="Phobius"/>
    </source>
</evidence>
<evidence type="ECO:0000313" key="2">
    <source>
        <dbReference type="EMBL" id="AMV67005.1"/>
    </source>
</evidence>
<proteinExistence type="predicted"/>
<dbReference type="RefSeq" id="WP_046871363.1">
    <property type="nucleotide sequence ID" value="NZ_BAAAXI010000186.1"/>
</dbReference>
<reference evidence="2 3" key="1">
    <citation type="journal article" date="2016" name="PLoS ONE">
        <title>The Identification of Novel Diagnostic Marker Genes for the Detection of Beer Spoiling Pediococcus damnosus Strains Using the BlAst Diagnostic Gene findEr.</title>
        <authorList>
            <person name="Behr J."/>
            <person name="Geissler A.J."/>
            <person name="Schmid J."/>
            <person name="Zehe A."/>
            <person name="Vogel R.F."/>
        </authorList>
    </citation>
    <scope>NUCLEOTIDE SEQUENCE [LARGE SCALE GENOMIC DNA]</scope>
    <source>
        <strain evidence="2 3">TMW 2.1535</strain>
    </source>
</reference>
<evidence type="ECO:0008006" key="4">
    <source>
        <dbReference type="Google" id="ProtNLM"/>
    </source>
</evidence>
<keyword evidence="1" id="KW-0472">Membrane</keyword>
<evidence type="ECO:0000313" key="3">
    <source>
        <dbReference type="Proteomes" id="UP000076244"/>
    </source>
</evidence>
<organism evidence="2 3">
    <name type="scientific">Pediococcus damnosus</name>
    <dbReference type="NCBI Taxonomy" id="51663"/>
    <lineage>
        <taxon>Bacteria</taxon>
        <taxon>Bacillati</taxon>
        <taxon>Bacillota</taxon>
        <taxon>Bacilli</taxon>
        <taxon>Lactobacillales</taxon>
        <taxon>Lactobacillaceae</taxon>
        <taxon>Pediococcus</taxon>
    </lineage>
</organism>
<gene>
    <name evidence="2" type="ORF">ADU72_1072</name>
</gene>
<protein>
    <recommendedName>
        <fullName evidence="4">Immunity protein</fullName>
    </recommendedName>
</protein>
<keyword evidence="1" id="KW-0812">Transmembrane</keyword>
<dbReference type="GeneID" id="57276429"/>
<dbReference type="Proteomes" id="UP000076244">
    <property type="component" value="Chromosome"/>
</dbReference>
<sequence length="67" mass="7367">MNFEKLVGVVFLLLAIWQFYAFVKGFKTLRTKSNKGTTAFSIAGTWYGLIFAVIFLGFGIALVLGGL</sequence>
<feature type="transmembrane region" description="Helical" evidence="1">
    <location>
        <begin position="45"/>
        <end position="64"/>
    </location>
</feature>
<name>A0ABN4N8U4_9LACO</name>
<dbReference type="EMBL" id="CP012288">
    <property type="protein sequence ID" value="AMV67005.1"/>
    <property type="molecule type" value="Genomic_DNA"/>
</dbReference>
<accession>A0ABN4N8U4</accession>